<accession>A0ACC0VAD7</accession>
<comment type="caution">
    <text evidence="1">The sequence shown here is derived from an EMBL/GenBank/DDBJ whole genome shotgun (WGS) entry which is preliminary data.</text>
</comment>
<evidence type="ECO:0000313" key="2">
    <source>
        <dbReference type="Proteomes" id="UP001163324"/>
    </source>
</evidence>
<organism evidence="1 2">
    <name type="scientific">Trichothecium roseum</name>
    <dbReference type="NCBI Taxonomy" id="47278"/>
    <lineage>
        <taxon>Eukaryota</taxon>
        <taxon>Fungi</taxon>
        <taxon>Dikarya</taxon>
        <taxon>Ascomycota</taxon>
        <taxon>Pezizomycotina</taxon>
        <taxon>Sordariomycetes</taxon>
        <taxon>Hypocreomycetidae</taxon>
        <taxon>Hypocreales</taxon>
        <taxon>Hypocreales incertae sedis</taxon>
        <taxon>Trichothecium</taxon>
    </lineage>
</organism>
<evidence type="ECO:0000313" key="1">
    <source>
        <dbReference type="EMBL" id="KAI9902423.1"/>
    </source>
</evidence>
<proteinExistence type="predicted"/>
<sequence length="84" mass="9405">MDVRYSPSSGYPPRQFCKPTRSIQAWRGHPLLSPVQRIIVLSSARLSIQVPLSTSVPIILAKKRSLHLFASTFPVRQHTSQHSG</sequence>
<dbReference type="EMBL" id="CM047941">
    <property type="protein sequence ID" value="KAI9902423.1"/>
    <property type="molecule type" value="Genomic_DNA"/>
</dbReference>
<dbReference type="Proteomes" id="UP001163324">
    <property type="component" value="Chromosome 2"/>
</dbReference>
<name>A0ACC0VAD7_9HYPO</name>
<keyword evidence="2" id="KW-1185">Reference proteome</keyword>
<protein>
    <submittedName>
        <fullName evidence="1">Uncharacterized protein</fullName>
    </submittedName>
</protein>
<reference evidence="1" key="1">
    <citation type="submission" date="2022-10" db="EMBL/GenBank/DDBJ databases">
        <title>Complete Genome of Trichothecium roseum strain YXFP-22015, a Plant Pathogen Isolated from Citrus.</title>
        <authorList>
            <person name="Wang Y."/>
            <person name="Zhu L."/>
        </authorList>
    </citation>
    <scope>NUCLEOTIDE SEQUENCE</scope>
    <source>
        <strain evidence="1">YXFP-22015</strain>
    </source>
</reference>
<gene>
    <name evidence="1" type="ORF">N3K66_001775</name>
</gene>